<keyword evidence="2" id="KW-1185">Reference proteome</keyword>
<protein>
    <submittedName>
        <fullName evidence="1">Uncharacterized protein</fullName>
    </submittedName>
</protein>
<evidence type="ECO:0000313" key="1">
    <source>
        <dbReference type="EMBL" id="MBB1247110.1"/>
    </source>
</evidence>
<sequence>MSSDPEQPSGPICQWCHGAGAITRLLAYVPGPDPFHSPAETLARAGQCKHCQGAGVYTAALDPTLEPWRRRDTP</sequence>
<reference evidence="2" key="1">
    <citation type="journal article" date="2020" name="Syst. Appl. Microbiol.">
        <title>Streptomyces alkaliterrae sp. nov., isolated from an alkaline soil, and emended descriptions of Streptomyces alkaliphilus, Streptomyces calidiresistens and Streptomyces durbertensis.</title>
        <authorList>
            <person name="Swiecimska M."/>
            <person name="Golinska P."/>
            <person name="Nouioui I."/>
            <person name="Wypij M."/>
            <person name="Rai M."/>
            <person name="Sangal V."/>
            <person name="Goodfellow M."/>
        </authorList>
    </citation>
    <scope>NUCLEOTIDE SEQUENCE [LARGE SCALE GENOMIC DNA]</scope>
    <source>
        <strain evidence="2">DSM 104538</strain>
    </source>
</reference>
<accession>A0ABR6EQ88</accession>
<proteinExistence type="predicted"/>
<organism evidence="1 2">
    <name type="scientific">Streptomyces durbertensis</name>
    <dbReference type="NCBI Taxonomy" id="2448886"/>
    <lineage>
        <taxon>Bacteria</taxon>
        <taxon>Bacillati</taxon>
        <taxon>Actinomycetota</taxon>
        <taxon>Actinomycetes</taxon>
        <taxon>Kitasatosporales</taxon>
        <taxon>Streptomycetaceae</taxon>
        <taxon>Streptomyces</taxon>
    </lineage>
</organism>
<name>A0ABR6EQ88_9ACTN</name>
<dbReference type="EMBL" id="WMLF01000774">
    <property type="protein sequence ID" value="MBB1247110.1"/>
    <property type="molecule type" value="Genomic_DNA"/>
</dbReference>
<comment type="caution">
    <text evidence="1">The sequence shown here is derived from an EMBL/GenBank/DDBJ whole genome shotgun (WGS) entry which is preliminary data.</text>
</comment>
<gene>
    <name evidence="1" type="ORF">GL263_26705</name>
</gene>
<dbReference type="RefSeq" id="WP_182858307.1">
    <property type="nucleotide sequence ID" value="NZ_WMLF01000774.1"/>
</dbReference>
<evidence type="ECO:0000313" key="2">
    <source>
        <dbReference type="Proteomes" id="UP000766698"/>
    </source>
</evidence>
<dbReference type="Proteomes" id="UP000766698">
    <property type="component" value="Unassembled WGS sequence"/>
</dbReference>